<name>A0A158Q519_DRAME</name>
<feature type="transmembrane region" description="Helical" evidence="2">
    <location>
        <begin position="254"/>
        <end position="275"/>
    </location>
</feature>
<keyword evidence="2" id="KW-1133">Transmembrane helix</keyword>
<reference evidence="3 5" key="2">
    <citation type="submission" date="2018-11" db="EMBL/GenBank/DDBJ databases">
        <authorList>
            <consortium name="Pathogen Informatics"/>
        </authorList>
    </citation>
    <scope>NUCLEOTIDE SEQUENCE [LARGE SCALE GENOMIC DNA]</scope>
</reference>
<organism evidence="4 6">
    <name type="scientific">Dracunculus medinensis</name>
    <name type="common">Guinea worm</name>
    <dbReference type="NCBI Taxonomy" id="318479"/>
    <lineage>
        <taxon>Eukaryota</taxon>
        <taxon>Metazoa</taxon>
        <taxon>Ecdysozoa</taxon>
        <taxon>Nematoda</taxon>
        <taxon>Chromadorea</taxon>
        <taxon>Rhabditida</taxon>
        <taxon>Spirurina</taxon>
        <taxon>Dracunculoidea</taxon>
        <taxon>Dracunculidae</taxon>
        <taxon>Dracunculus</taxon>
    </lineage>
</organism>
<keyword evidence="2" id="KW-0812">Transmembrane</keyword>
<keyword evidence="2" id="KW-0472">Membrane</keyword>
<dbReference type="OrthoDB" id="6154712at2759"/>
<evidence type="ECO:0000256" key="2">
    <source>
        <dbReference type="SAM" id="Phobius"/>
    </source>
</evidence>
<dbReference type="EMBL" id="UYYG01000014">
    <property type="protein sequence ID" value="VDN51182.1"/>
    <property type="molecule type" value="Genomic_DNA"/>
</dbReference>
<evidence type="ECO:0000313" key="6">
    <source>
        <dbReference type="WBParaSite" id="DME_0000625801-mRNA-1"/>
    </source>
</evidence>
<feature type="compositionally biased region" description="Polar residues" evidence="1">
    <location>
        <begin position="118"/>
        <end position="138"/>
    </location>
</feature>
<sequence length="276" mass="31455">CVFITKLTFRDTSSLSKKSKFIARSVGSLHINADLDSAENICREESRFPSKLAQTIENLKKASNPDLTQFDVSNNVKLSRETGIEDGEIEAFYFLRNQRGKGAVQKKVERFQPRISRETTSGESDSNGSEVNNNSSFVRNDASSVNQRYFSMNGSNRIKILSSVSCVERLPRQSLLQSTRRIFEQQRRNSCNSSTNVSRRVPNYLVQKFAEDMVGPDVGAEESPRQLSSPSDLSAFNELDGRNQQSKRKFIGILYFKFFFSYFFNECLIGFLFFLE</sequence>
<dbReference type="Proteomes" id="UP000274756">
    <property type="component" value="Unassembled WGS sequence"/>
</dbReference>
<feature type="compositionally biased region" description="Basic and acidic residues" evidence="1">
    <location>
        <begin position="106"/>
        <end position="117"/>
    </location>
</feature>
<evidence type="ECO:0000313" key="3">
    <source>
        <dbReference type="EMBL" id="VDN51182.1"/>
    </source>
</evidence>
<proteinExistence type="predicted"/>
<protein>
    <submittedName>
        <fullName evidence="3 6">Uncharacterized protein</fullName>
    </submittedName>
</protein>
<keyword evidence="5" id="KW-1185">Reference proteome</keyword>
<evidence type="ECO:0000256" key="1">
    <source>
        <dbReference type="SAM" id="MobiDB-lite"/>
    </source>
</evidence>
<reference evidence="6" key="1">
    <citation type="submission" date="2016-04" db="UniProtKB">
        <authorList>
            <consortium name="WormBaseParasite"/>
        </authorList>
    </citation>
    <scope>IDENTIFICATION</scope>
</reference>
<dbReference type="AlphaFoldDB" id="A0A158Q519"/>
<evidence type="ECO:0000313" key="4">
    <source>
        <dbReference type="Proteomes" id="UP000038040"/>
    </source>
</evidence>
<feature type="region of interest" description="Disordered" evidence="1">
    <location>
        <begin position="105"/>
        <end position="138"/>
    </location>
</feature>
<dbReference type="STRING" id="318479.A0A158Q519"/>
<gene>
    <name evidence="3" type="ORF">DME_LOCUS1155</name>
</gene>
<dbReference type="WBParaSite" id="DME_0000625801-mRNA-1">
    <property type="protein sequence ID" value="DME_0000625801-mRNA-1"/>
    <property type="gene ID" value="DME_0000625801"/>
</dbReference>
<accession>A0A158Q519</accession>
<dbReference type="Proteomes" id="UP000038040">
    <property type="component" value="Unplaced"/>
</dbReference>
<evidence type="ECO:0000313" key="5">
    <source>
        <dbReference type="Proteomes" id="UP000274756"/>
    </source>
</evidence>